<evidence type="ECO:0000313" key="2">
    <source>
        <dbReference type="EMBL" id="PMD41535.1"/>
    </source>
</evidence>
<feature type="region of interest" description="Disordered" evidence="1">
    <location>
        <begin position="200"/>
        <end position="224"/>
    </location>
</feature>
<feature type="region of interest" description="Disordered" evidence="1">
    <location>
        <begin position="1"/>
        <end position="21"/>
    </location>
</feature>
<dbReference type="AlphaFoldDB" id="A0A2J6RSM9"/>
<dbReference type="EMBL" id="KZ613944">
    <property type="protein sequence ID" value="PMD41535.1"/>
    <property type="molecule type" value="Genomic_DNA"/>
</dbReference>
<feature type="compositionally biased region" description="Basic and acidic residues" evidence="1">
    <location>
        <begin position="285"/>
        <end position="302"/>
    </location>
</feature>
<evidence type="ECO:0000256" key="1">
    <source>
        <dbReference type="SAM" id="MobiDB-lite"/>
    </source>
</evidence>
<feature type="compositionally biased region" description="Polar residues" evidence="1">
    <location>
        <begin position="200"/>
        <end position="219"/>
    </location>
</feature>
<name>A0A2J6RSM9_HYAVF</name>
<dbReference type="Proteomes" id="UP000235786">
    <property type="component" value="Unassembled WGS sequence"/>
</dbReference>
<organism evidence="2 3">
    <name type="scientific">Hyaloscypha variabilis (strain UAMH 11265 / GT02V1 / F)</name>
    <name type="common">Meliniomyces variabilis</name>
    <dbReference type="NCBI Taxonomy" id="1149755"/>
    <lineage>
        <taxon>Eukaryota</taxon>
        <taxon>Fungi</taxon>
        <taxon>Dikarya</taxon>
        <taxon>Ascomycota</taxon>
        <taxon>Pezizomycotina</taxon>
        <taxon>Leotiomycetes</taxon>
        <taxon>Helotiales</taxon>
        <taxon>Hyaloscyphaceae</taxon>
        <taxon>Hyaloscypha</taxon>
        <taxon>Hyaloscypha variabilis</taxon>
    </lineage>
</organism>
<proteinExistence type="predicted"/>
<keyword evidence="3" id="KW-1185">Reference proteome</keyword>
<protein>
    <submittedName>
        <fullName evidence="2">Uncharacterized protein</fullName>
    </submittedName>
</protein>
<dbReference type="OrthoDB" id="5380370at2759"/>
<accession>A0A2J6RSM9</accession>
<feature type="region of interest" description="Disordered" evidence="1">
    <location>
        <begin position="281"/>
        <end position="312"/>
    </location>
</feature>
<reference evidence="2 3" key="1">
    <citation type="submission" date="2016-04" db="EMBL/GenBank/DDBJ databases">
        <title>A degradative enzymes factory behind the ericoid mycorrhizal symbiosis.</title>
        <authorList>
            <consortium name="DOE Joint Genome Institute"/>
            <person name="Martino E."/>
            <person name="Morin E."/>
            <person name="Grelet G."/>
            <person name="Kuo A."/>
            <person name="Kohler A."/>
            <person name="Daghino S."/>
            <person name="Barry K."/>
            <person name="Choi C."/>
            <person name="Cichocki N."/>
            <person name="Clum A."/>
            <person name="Copeland A."/>
            <person name="Hainaut M."/>
            <person name="Haridas S."/>
            <person name="Labutti K."/>
            <person name="Lindquist E."/>
            <person name="Lipzen A."/>
            <person name="Khouja H.-R."/>
            <person name="Murat C."/>
            <person name="Ohm R."/>
            <person name="Olson A."/>
            <person name="Spatafora J."/>
            <person name="Veneault-Fourrey C."/>
            <person name="Henrissat B."/>
            <person name="Grigoriev I."/>
            <person name="Martin F."/>
            <person name="Perotto S."/>
        </authorList>
    </citation>
    <scope>NUCLEOTIDE SEQUENCE [LARGE SCALE GENOMIC DNA]</scope>
    <source>
        <strain evidence="2 3">F</strain>
    </source>
</reference>
<gene>
    <name evidence="2" type="ORF">L207DRAFT_426513</name>
</gene>
<sequence length="468" mass="52708">MNPFYSSTTLSSSTSDLNNFNNTSEPLSPRLLYAQSFDRPSSARSLPSSKRYRKNMKEMTGFGTTEEEFEALPIAVRRKYFSTLERLRFAERSRTTALSELPIQSHRKSSLADRRGINVALIEPRRKLSTSRRLRNLSRQQSVSSNEASWFLTLPEKIKKKQFTREEQVVLAARLRESVILDAADEAIYKASRRASRNLTPLSFSSPRSPQFEHTPTNHNRQKSRALSLISPKHGAHESVSSIDPNAKHYQDPEARLKLRVYLASPQKFDEAIEFGFPSINGVTDGDKENKPPKRFSKDLASAKKSSSTEKSFLADDNASLFEDDVSMNEPDSPITPLYTESRSQSQALVTPVTRGSKTSSDYTHLGITKPTLVKQPESYAQAMAGNREMTLRMTLTRPDLRADESAIYGWQATKSPLREASPTIEEDEKFAVKGPLGGNDGWGPIDKEDGVVKRFWNKMKSTQRKTS</sequence>
<evidence type="ECO:0000313" key="3">
    <source>
        <dbReference type="Proteomes" id="UP000235786"/>
    </source>
</evidence>